<keyword evidence="2" id="KW-0378">Hydrolase</keyword>
<proteinExistence type="predicted"/>
<dbReference type="AlphaFoldDB" id="A0A8H9IUW0"/>
<sequence>MVRGYLRPMVNLAETKQWLADRFAGLVAEHGVPGAAVAVSVGGEVADAAAGVLNTATGVEATPDSLFQVGSITKVWTTTLAMQLADEGLLDLDVPVRGYLPDFRLGDETAAATITVRQLMCHTAGFEGDLFTDTGRGDDCVEKYVATLGDVAQLFPPGRMFSYNNAGFCVLGRIVEVLRGKPFDTCLREHLFTPLGLTHAATSADEAILHRAAVGHLDVGGEQRPAPIWSLVRSNGPAGSALAMRPRDLLAFAQAHLDGGGEILGASSVKTMRERQVTLPPLGLMGTSWGLGWEIYDQPGGTILGHDGGTIGQAAFLRVVPDRGVAIALLTNGGDPISLYADVYGHLLPALTGIDRPPFPVPPAEPEPFDASRYTGTYSCEVVDVTVSQDDDGRVWLAQTPKGVLAELSEADRAELVRLDGDTLITREPRHGLHQPHVFLGDDGSGRAEFVHSGRVIRREAR</sequence>
<dbReference type="EMBL" id="BNAV01000003">
    <property type="protein sequence ID" value="GHF54814.1"/>
    <property type="molecule type" value="Genomic_DNA"/>
</dbReference>
<dbReference type="InterPro" id="IPR001466">
    <property type="entry name" value="Beta-lactam-related"/>
</dbReference>
<evidence type="ECO:0000313" key="3">
    <source>
        <dbReference type="Proteomes" id="UP000658656"/>
    </source>
</evidence>
<accession>A0A8H9IUW0</accession>
<dbReference type="GO" id="GO:0016787">
    <property type="term" value="F:hydrolase activity"/>
    <property type="evidence" value="ECO:0007669"/>
    <property type="project" value="UniProtKB-KW"/>
</dbReference>
<organism evidence="2 3">
    <name type="scientific">Amycolatopsis bartoniae</name>
    <dbReference type="NCBI Taxonomy" id="941986"/>
    <lineage>
        <taxon>Bacteria</taxon>
        <taxon>Bacillati</taxon>
        <taxon>Actinomycetota</taxon>
        <taxon>Actinomycetes</taxon>
        <taxon>Pseudonocardiales</taxon>
        <taxon>Pseudonocardiaceae</taxon>
        <taxon>Amycolatopsis</taxon>
    </lineage>
</organism>
<keyword evidence="3" id="KW-1185">Reference proteome</keyword>
<comment type="caution">
    <text evidence="2">The sequence shown here is derived from an EMBL/GenBank/DDBJ whole genome shotgun (WGS) entry which is preliminary data.</text>
</comment>
<dbReference type="PANTHER" id="PTHR46825:SF9">
    <property type="entry name" value="BETA-LACTAMASE-RELATED DOMAIN-CONTAINING PROTEIN"/>
    <property type="match status" value="1"/>
</dbReference>
<dbReference type="InterPro" id="IPR012338">
    <property type="entry name" value="Beta-lactam/transpept-like"/>
</dbReference>
<dbReference type="Proteomes" id="UP000658656">
    <property type="component" value="Unassembled WGS sequence"/>
</dbReference>
<dbReference type="InterPro" id="IPR050491">
    <property type="entry name" value="AmpC-like"/>
</dbReference>
<evidence type="ECO:0000259" key="1">
    <source>
        <dbReference type="Pfam" id="PF00144"/>
    </source>
</evidence>
<dbReference type="Pfam" id="PF00144">
    <property type="entry name" value="Beta-lactamase"/>
    <property type="match status" value="1"/>
</dbReference>
<dbReference type="Gene3D" id="3.40.710.10">
    <property type="entry name" value="DD-peptidase/beta-lactamase superfamily"/>
    <property type="match status" value="1"/>
</dbReference>
<feature type="domain" description="Beta-lactamase-related" evidence="1">
    <location>
        <begin position="20"/>
        <end position="337"/>
    </location>
</feature>
<reference evidence="2" key="1">
    <citation type="journal article" date="2014" name="Int. J. Syst. Evol. Microbiol.">
        <title>Complete genome sequence of Corynebacterium casei LMG S-19264T (=DSM 44701T), isolated from a smear-ripened cheese.</title>
        <authorList>
            <consortium name="US DOE Joint Genome Institute (JGI-PGF)"/>
            <person name="Walter F."/>
            <person name="Albersmeier A."/>
            <person name="Kalinowski J."/>
            <person name="Ruckert C."/>
        </authorList>
    </citation>
    <scope>NUCLEOTIDE SEQUENCE</scope>
    <source>
        <strain evidence="2">CGMCC 4.7679</strain>
    </source>
</reference>
<protein>
    <submittedName>
        <fullName evidence="2">Serine hydrolase</fullName>
    </submittedName>
</protein>
<dbReference type="SUPFAM" id="SSF56601">
    <property type="entry name" value="beta-lactamase/transpeptidase-like"/>
    <property type="match status" value="1"/>
</dbReference>
<reference evidence="2" key="2">
    <citation type="submission" date="2020-09" db="EMBL/GenBank/DDBJ databases">
        <authorList>
            <person name="Sun Q."/>
            <person name="Zhou Y."/>
        </authorList>
    </citation>
    <scope>NUCLEOTIDE SEQUENCE</scope>
    <source>
        <strain evidence="2">CGMCC 4.7679</strain>
    </source>
</reference>
<dbReference type="PANTHER" id="PTHR46825">
    <property type="entry name" value="D-ALANYL-D-ALANINE-CARBOXYPEPTIDASE/ENDOPEPTIDASE AMPH"/>
    <property type="match status" value="1"/>
</dbReference>
<gene>
    <name evidence="2" type="primary">ampC</name>
    <name evidence="2" type="ORF">GCM10017566_30460</name>
</gene>
<name>A0A8H9IUW0_9PSEU</name>
<evidence type="ECO:0000313" key="2">
    <source>
        <dbReference type="EMBL" id="GHF54814.1"/>
    </source>
</evidence>